<reference evidence="3" key="1">
    <citation type="journal article" date="2016" name="Nat. Genet.">
        <title>A high-quality carrot genome assembly provides new insights into carotenoid accumulation and asterid genome evolution.</title>
        <authorList>
            <person name="Iorizzo M."/>
            <person name="Ellison S."/>
            <person name="Senalik D."/>
            <person name="Zeng P."/>
            <person name="Satapoomin P."/>
            <person name="Huang J."/>
            <person name="Bowman M."/>
            <person name="Iovene M."/>
            <person name="Sanseverino W."/>
            <person name="Cavagnaro P."/>
            <person name="Yildiz M."/>
            <person name="Macko-Podgorni A."/>
            <person name="Moranska E."/>
            <person name="Grzebelus E."/>
            <person name="Grzebelus D."/>
            <person name="Ashrafi H."/>
            <person name="Zheng Z."/>
            <person name="Cheng S."/>
            <person name="Spooner D."/>
            <person name="Van Deynze A."/>
            <person name="Simon P."/>
        </authorList>
    </citation>
    <scope>NUCLEOTIDE SEQUENCE [LARGE SCALE GENOMIC DNA]</scope>
    <source>
        <tissue evidence="3">Leaf</tissue>
    </source>
</reference>
<feature type="chain" id="PRO_5008044848" evidence="2">
    <location>
        <begin position="24"/>
        <end position="80"/>
    </location>
</feature>
<gene>
    <name evidence="3" type="ORF">DCAR_026557</name>
    <name evidence="4" type="ORF">DCAR_0833102</name>
</gene>
<evidence type="ECO:0000256" key="2">
    <source>
        <dbReference type="SAM" id="SignalP"/>
    </source>
</evidence>
<protein>
    <submittedName>
        <fullName evidence="3">Uncharacterized protein</fullName>
    </submittedName>
</protein>
<dbReference type="Proteomes" id="UP000077755">
    <property type="component" value="Chromosome 8"/>
</dbReference>
<dbReference type="AlphaFoldDB" id="A0A175YS36"/>
<evidence type="ECO:0000313" key="4">
    <source>
        <dbReference type="EMBL" id="WOH13592.1"/>
    </source>
</evidence>
<organism evidence="3">
    <name type="scientific">Daucus carota subsp. sativus</name>
    <name type="common">Carrot</name>
    <dbReference type="NCBI Taxonomy" id="79200"/>
    <lineage>
        <taxon>Eukaryota</taxon>
        <taxon>Viridiplantae</taxon>
        <taxon>Streptophyta</taxon>
        <taxon>Embryophyta</taxon>
        <taxon>Tracheophyta</taxon>
        <taxon>Spermatophyta</taxon>
        <taxon>Magnoliopsida</taxon>
        <taxon>eudicotyledons</taxon>
        <taxon>Gunneridae</taxon>
        <taxon>Pentapetalae</taxon>
        <taxon>asterids</taxon>
        <taxon>campanulids</taxon>
        <taxon>Apiales</taxon>
        <taxon>Apiaceae</taxon>
        <taxon>Apioideae</taxon>
        <taxon>Scandiceae</taxon>
        <taxon>Daucinae</taxon>
        <taxon>Daucus</taxon>
        <taxon>Daucus sect. Daucus</taxon>
    </lineage>
</organism>
<dbReference type="EMBL" id="LNRQ01000008">
    <property type="protein sequence ID" value="KZM86021.1"/>
    <property type="molecule type" value="Genomic_DNA"/>
</dbReference>
<dbReference type="EMBL" id="CP093350">
    <property type="protein sequence ID" value="WOH13592.1"/>
    <property type="molecule type" value="Genomic_DNA"/>
</dbReference>
<sequence>MACRHSSAIFVACLAILVVTAVAVTKDEMMGWMYMSPGGSPMPWMDMGPAPTPDVSGSVIASFPSVAAVILASMASAFMI</sequence>
<dbReference type="Gramene" id="KZM86021">
    <property type="protein sequence ID" value="KZM86021"/>
    <property type="gene ID" value="DCAR_026557"/>
</dbReference>
<feature type="signal peptide" evidence="2">
    <location>
        <begin position="1"/>
        <end position="23"/>
    </location>
</feature>
<keyword evidence="5" id="KW-1185">Reference proteome</keyword>
<name>A0A175YS36_DAUCS</name>
<reference evidence="4" key="2">
    <citation type="submission" date="2022-03" db="EMBL/GenBank/DDBJ databases">
        <title>Draft title - Genomic analysis of global carrot germplasm unveils the trajectory of domestication and the origin of high carotenoid orange carrot.</title>
        <authorList>
            <person name="Iorizzo M."/>
            <person name="Ellison S."/>
            <person name="Senalik D."/>
            <person name="Macko-Podgorni A."/>
            <person name="Grzebelus D."/>
            <person name="Bostan H."/>
            <person name="Rolling W."/>
            <person name="Curaba J."/>
            <person name="Simon P."/>
        </authorList>
    </citation>
    <scope>NUCLEOTIDE SEQUENCE</scope>
    <source>
        <tissue evidence="4">Leaf</tissue>
    </source>
</reference>
<keyword evidence="1" id="KW-0812">Transmembrane</keyword>
<keyword evidence="1" id="KW-1133">Transmembrane helix</keyword>
<feature type="transmembrane region" description="Helical" evidence="1">
    <location>
        <begin position="55"/>
        <end position="78"/>
    </location>
</feature>
<keyword evidence="2" id="KW-0732">Signal</keyword>
<evidence type="ECO:0000313" key="5">
    <source>
        <dbReference type="Proteomes" id="UP000077755"/>
    </source>
</evidence>
<evidence type="ECO:0000256" key="1">
    <source>
        <dbReference type="SAM" id="Phobius"/>
    </source>
</evidence>
<accession>A0A175YS36</accession>
<proteinExistence type="predicted"/>
<evidence type="ECO:0000313" key="3">
    <source>
        <dbReference type="EMBL" id="KZM86021.1"/>
    </source>
</evidence>
<keyword evidence="1" id="KW-0472">Membrane</keyword>